<comment type="caution">
    <text evidence="5">The sequence shown here is derived from an EMBL/GenBank/DDBJ whole genome shotgun (WGS) entry which is preliminary data.</text>
</comment>
<dbReference type="InterPro" id="IPR032030">
    <property type="entry name" value="YscD_cytoplasmic_dom"/>
</dbReference>
<proteinExistence type="predicted"/>
<evidence type="ECO:0000256" key="2">
    <source>
        <dbReference type="SAM" id="Phobius"/>
    </source>
</evidence>
<protein>
    <submittedName>
        <fullName evidence="5">FHA domain-containing protein</fullName>
    </submittedName>
</protein>
<dbReference type="EMBL" id="JBHSHD010000015">
    <property type="protein sequence ID" value="MFC4822131.1"/>
    <property type="molecule type" value="Genomic_DNA"/>
</dbReference>
<evidence type="ECO:0000313" key="5">
    <source>
        <dbReference type="EMBL" id="MFC4822131.1"/>
    </source>
</evidence>
<dbReference type="Proteomes" id="UP001595886">
    <property type="component" value="Unassembled WGS sequence"/>
</dbReference>
<dbReference type="InterPro" id="IPR032034">
    <property type="entry name" value="YscD_ppl_1st"/>
</dbReference>
<dbReference type="SUPFAM" id="SSF49879">
    <property type="entry name" value="SMAD/FHA domain"/>
    <property type="match status" value="1"/>
</dbReference>
<feature type="transmembrane region" description="Helical" evidence="2">
    <location>
        <begin position="159"/>
        <end position="179"/>
    </location>
</feature>
<keyword evidence="2" id="KW-0472">Membrane</keyword>
<keyword evidence="6" id="KW-1185">Reference proteome</keyword>
<dbReference type="RefSeq" id="WP_380022411.1">
    <property type="nucleotide sequence ID" value="NZ_JBHSHD010000015.1"/>
</dbReference>
<evidence type="ECO:0000259" key="4">
    <source>
        <dbReference type="Pfam" id="PF16697"/>
    </source>
</evidence>
<keyword evidence="2" id="KW-0812">Transmembrane</keyword>
<dbReference type="Gene3D" id="2.60.200.20">
    <property type="match status" value="1"/>
</dbReference>
<evidence type="ECO:0000313" key="6">
    <source>
        <dbReference type="Proteomes" id="UP001595886"/>
    </source>
</evidence>
<organism evidence="5 6">
    <name type="scientific">Dokdonella ginsengisoli</name>
    <dbReference type="NCBI Taxonomy" id="363846"/>
    <lineage>
        <taxon>Bacteria</taxon>
        <taxon>Pseudomonadati</taxon>
        <taxon>Pseudomonadota</taxon>
        <taxon>Gammaproteobacteria</taxon>
        <taxon>Lysobacterales</taxon>
        <taxon>Rhodanobacteraceae</taxon>
        <taxon>Dokdonella</taxon>
    </lineage>
</organism>
<feature type="domain" description="YscD cytoplasmic" evidence="4">
    <location>
        <begin position="33"/>
        <end position="124"/>
    </location>
</feature>
<reference evidence="6" key="1">
    <citation type="journal article" date="2019" name="Int. J. Syst. Evol. Microbiol.">
        <title>The Global Catalogue of Microorganisms (GCM) 10K type strain sequencing project: providing services to taxonomists for standard genome sequencing and annotation.</title>
        <authorList>
            <consortium name="The Broad Institute Genomics Platform"/>
            <consortium name="The Broad Institute Genome Sequencing Center for Infectious Disease"/>
            <person name="Wu L."/>
            <person name="Ma J."/>
        </authorList>
    </citation>
    <scope>NUCLEOTIDE SEQUENCE [LARGE SCALE GENOMIC DNA]</scope>
    <source>
        <strain evidence="6">CCUG 30340</strain>
    </source>
</reference>
<gene>
    <name evidence="5" type="ORF">ACFO6Q_17530</name>
</gene>
<evidence type="ECO:0000259" key="3">
    <source>
        <dbReference type="Pfam" id="PF16693"/>
    </source>
</evidence>
<keyword evidence="2" id="KW-1133">Transmembrane helix</keyword>
<evidence type="ECO:0000256" key="1">
    <source>
        <dbReference type="SAM" id="MobiDB-lite"/>
    </source>
</evidence>
<dbReference type="Pfam" id="PF16693">
    <property type="entry name" value="Yop-YscD_ppl_1st"/>
    <property type="match status" value="1"/>
</dbReference>
<dbReference type="InterPro" id="IPR008984">
    <property type="entry name" value="SMAD_FHA_dom_sf"/>
</dbReference>
<dbReference type="Pfam" id="PF16697">
    <property type="entry name" value="Yop-YscD_cpl"/>
    <property type="match status" value="1"/>
</dbReference>
<accession>A0ABV9QYE9</accession>
<name>A0ABV9QYE9_9GAMM</name>
<sequence length="397" mass="42815">MQVWSTRKRPVEEAPTSAAKGGGQSVADVWALRVLAGVHAGAERKLQERSFLMIGSSDDCDLIFSDAGVAPHHCIVTRSGGEMSVRAVDAEVRIDDHVLHPGDPQDIKPFTLVRIGGACFALGPHWSDRWQSLLSQIEPTPRPAASAEQTPPRQRSNRIVTVMVALVLMGASAGALLLAQRNAKPPPAPAPAASRDGELRGLINSLGYSGLKVTARSDGKLLVSGYSERGEDLANLRTQLDQRGIKAEFEAKSGPRIAEDVAEQFRMANMHAKKTEWMGKGHVLVSGRFGDSKAVETLLASRSIKDLNEKLNLIIDLQNLDSPPPEAKAVPEGKRIRKIEGGTDPYMVSVDKSVFYVGAKLPMGGTFEGLEDDKVLVRDEAGNIQRLSRESVIDASP</sequence>
<feature type="domain" description="YscD-like Bon-like" evidence="3">
    <location>
        <begin position="201"/>
        <end position="250"/>
    </location>
</feature>
<feature type="region of interest" description="Disordered" evidence="1">
    <location>
        <begin position="1"/>
        <end position="22"/>
    </location>
</feature>